<name>A0ABM8K1M3_9GAMM</name>
<protein>
    <submittedName>
        <fullName evidence="1">Uncharacterized protein</fullName>
    </submittedName>
</protein>
<dbReference type="EMBL" id="AP028978">
    <property type="protein sequence ID" value="BET97473.1"/>
    <property type="molecule type" value="Genomic_DNA"/>
</dbReference>
<proteinExistence type="predicted"/>
<accession>A0ABM8K1M3</accession>
<gene>
    <name evidence="1" type="ORF">TCT1_23940</name>
</gene>
<dbReference type="Proteomes" id="UP001529514">
    <property type="component" value="Chromosome"/>
</dbReference>
<keyword evidence="2" id="KW-1185">Reference proteome</keyword>
<organism evidence="1 2">
    <name type="scientific">Xenorhabdus taiwanensis</name>
    <dbReference type="NCBI Taxonomy" id="3085177"/>
    <lineage>
        <taxon>Bacteria</taxon>
        <taxon>Pseudomonadati</taxon>
        <taxon>Pseudomonadota</taxon>
        <taxon>Gammaproteobacteria</taxon>
        <taxon>Enterobacterales</taxon>
        <taxon>Morganellaceae</taxon>
        <taxon>Xenorhabdus</taxon>
    </lineage>
</organism>
<reference evidence="1 2" key="1">
    <citation type="submission" date="2023-10" db="EMBL/GenBank/DDBJ databases">
        <title>Xenorhabdus taiwanensis sp. nov., a symbiotic bacterium associated with the entomopathogenic nematode Steinernema taiwanensis.</title>
        <authorList>
            <person name="Tseng C.T."/>
            <person name="Shu H.Y."/>
            <person name="Chen M.H."/>
            <person name="Fang Y.J."/>
            <person name="Wu T.L."/>
            <person name="Lin Y.C."/>
            <person name="Huang C.J."/>
        </authorList>
    </citation>
    <scope>NUCLEOTIDE SEQUENCE [LARGE SCALE GENOMIC DNA]</scope>
    <source>
        <strain evidence="1 2">TCT-1</strain>
    </source>
</reference>
<evidence type="ECO:0000313" key="2">
    <source>
        <dbReference type="Proteomes" id="UP001529514"/>
    </source>
</evidence>
<sequence>MTHIAVFNEKGNSMNLKNRIYKAAGRIPLINSHEWPFGKIEVVLAYDFKKRRPQEYSYLKSKYKDMLELVGRESASEERRYFYNNFHYLQWVTENDRVDIFAHSSESSLGSRYNSPEDLANDLKRMSLRRVGVIKFQACYIGRGNWLENARNAFIEAGIDFAYMAGPTDRVVWNNPFIKYVHGDRHQAYKVVKGNIVKQFPGTRYT</sequence>
<evidence type="ECO:0000313" key="1">
    <source>
        <dbReference type="EMBL" id="BET97473.1"/>
    </source>
</evidence>